<evidence type="ECO:0000259" key="1">
    <source>
        <dbReference type="PROSITE" id="PS50943"/>
    </source>
</evidence>
<sequence length="192" mass="20783">MVPAATLLRAARKTAGLSQAELVRRSGIDKSTVSLIEAGLRNPSIEKLDLLLRATGRRVGVYPTSRSGSIEAGDAIADWLADGDPEAALRAFLRYSDNLAATEGVDRVVLAAAEPPPTGSAVWDAALASVTEYWLDRDALPKPGWVDDPVRTLPEETPLTVNRWTSTRAIRDVPPAFRRRRILVDESTLQSA</sequence>
<dbReference type="Proteomes" id="UP001501196">
    <property type="component" value="Unassembled WGS sequence"/>
</dbReference>
<dbReference type="EMBL" id="BAAAPW010000005">
    <property type="protein sequence ID" value="GAA2041689.1"/>
    <property type="molecule type" value="Genomic_DNA"/>
</dbReference>
<comment type="caution">
    <text evidence="2">The sequence shown here is derived from an EMBL/GenBank/DDBJ whole genome shotgun (WGS) entry which is preliminary data.</text>
</comment>
<feature type="domain" description="HTH cro/C1-type" evidence="1">
    <location>
        <begin position="8"/>
        <end position="62"/>
    </location>
</feature>
<dbReference type="SMART" id="SM00530">
    <property type="entry name" value="HTH_XRE"/>
    <property type="match status" value="1"/>
</dbReference>
<gene>
    <name evidence="2" type="ORF">GCM10009819_29680</name>
</gene>
<dbReference type="RefSeq" id="WP_344376087.1">
    <property type="nucleotide sequence ID" value="NZ_BAAAPW010000005.1"/>
</dbReference>
<accession>A0ABN2URZ3</accession>
<evidence type="ECO:0000313" key="2">
    <source>
        <dbReference type="EMBL" id="GAA2041689.1"/>
    </source>
</evidence>
<reference evidence="2 3" key="1">
    <citation type="journal article" date="2019" name="Int. J. Syst. Evol. Microbiol.">
        <title>The Global Catalogue of Microorganisms (GCM) 10K type strain sequencing project: providing services to taxonomists for standard genome sequencing and annotation.</title>
        <authorList>
            <consortium name="The Broad Institute Genomics Platform"/>
            <consortium name="The Broad Institute Genome Sequencing Center for Infectious Disease"/>
            <person name="Wu L."/>
            <person name="Ma J."/>
        </authorList>
    </citation>
    <scope>NUCLEOTIDE SEQUENCE [LARGE SCALE GENOMIC DNA]</scope>
    <source>
        <strain evidence="2 3">JCM 15672</strain>
    </source>
</reference>
<dbReference type="CDD" id="cd00093">
    <property type="entry name" value="HTH_XRE"/>
    <property type="match status" value="1"/>
</dbReference>
<dbReference type="InterPro" id="IPR010982">
    <property type="entry name" value="Lambda_DNA-bd_dom_sf"/>
</dbReference>
<dbReference type="Pfam" id="PF01381">
    <property type="entry name" value="HTH_3"/>
    <property type="match status" value="1"/>
</dbReference>
<dbReference type="SUPFAM" id="SSF47413">
    <property type="entry name" value="lambda repressor-like DNA-binding domains"/>
    <property type="match status" value="1"/>
</dbReference>
<dbReference type="PROSITE" id="PS50943">
    <property type="entry name" value="HTH_CROC1"/>
    <property type="match status" value="1"/>
</dbReference>
<dbReference type="Gene3D" id="1.10.260.40">
    <property type="entry name" value="lambda repressor-like DNA-binding domains"/>
    <property type="match status" value="1"/>
</dbReference>
<organism evidence="2 3">
    <name type="scientific">Agromyces tropicus</name>
    <dbReference type="NCBI Taxonomy" id="555371"/>
    <lineage>
        <taxon>Bacteria</taxon>
        <taxon>Bacillati</taxon>
        <taxon>Actinomycetota</taxon>
        <taxon>Actinomycetes</taxon>
        <taxon>Micrococcales</taxon>
        <taxon>Microbacteriaceae</taxon>
        <taxon>Agromyces</taxon>
    </lineage>
</organism>
<keyword evidence="3" id="KW-1185">Reference proteome</keyword>
<protein>
    <recommendedName>
        <fullName evidence="1">HTH cro/C1-type domain-containing protein</fullName>
    </recommendedName>
</protein>
<proteinExistence type="predicted"/>
<dbReference type="InterPro" id="IPR001387">
    <property type="entry name" value="Cro/C1-type_HTH"/>
</dbReference>
<evidence type="ECO:0000313" key="3">
    <source>
        <dbReference type="Proteomes" id="UP001501196"/>
    </source>
</evidence>
<name>A0ABN2URZ3_9MICO</name>